<sequence length="76" mass="8832">MDPRNEYQPGSQSIMHDHMDGIYMSRRPHDLNTSEVKPVQHYSIQTGEEFSLEFMRDRANIGKPVFSNVSDPNYTT</sequence>
<name>A0A072TIC0_MEDTR</name>
<organism evidence="1 3">
    <name type="scientific">Medicago truncatula</name>
    <name type="common">Barrel medic</name>
    <name type="synonym">Medicago tribuloides</name>
    <dbReference type="NCBI Taxonomy" id="3880"/>
    <lineage>
        <taxon>Eukaryota</taxon>
        <taxon>Viridiplantae</taxon>
        <taxon>Streptophyta</taxon>
        <taxon>Embryophyta</taxon>
        <taxon>Tracheophyta</taxon>
        <taxon>Spermatophyta</taxon>
        <taxon>Magnoliopsida</taxon>
        <taxon>eudicotyledons</taxon>
        <taxon>Gunneridae</taxon>
        <taxon>Pentapetalae</taxon>
        <taxon>rosids</taxon>
        <taxon>fabids</taxon>
        <taxon>Fabales</taxon>
        <taxon>Fabaceae</taxon>
        <taxon>Papilionoideae</taxon>
        <taxon>50 kb inversion clade</taxon>
        <taxon>NPAAA clade</taxon>
        <taxon>Hologalegina</taxon>
        <taxon>IRL clade</taxon>
        <taxon>Trifolieae</taxon>
        <taxon>Medicago</taxon>
    </lineage>
</organism>
<keyword evidence="1" id="KW-0808">Transferase</keyword>
<keyword evidence="1" id="KW-0418">Kinase</keyword>
<reference evidence="1 3" key="1">
    <citation type="journal article" date="2011" name="Nature">
        <title>The Medicago genome provides insight into the evolution of rhizobial symbioses.</title>
        <authorList>
            <person name="Young N.D."/>
            <person name="Debelle F."/>
            <person name="Oldroyd G.E."/>
            <person name="Geurts R."/>
            <person name="Cannon S.B."/>
            <person name="Udvardi M.K."/>
            <person name="Benedito V.A."/>
            <person name="Mayer K.F."/>
            <person name="Gouzy J."/>
            <person name="Schoof H."/>
            <person name="Van de Peer Y."/>
            <person name="Proost S."/>
            <person name="Cook D.R."/>
            <person name="Meyers B.C."/>
            <person name="Spannagl M."/>
            <person name="Cheung F."/>
            <person name="De Mita S."/>
            <person name="Krishnakumar V."/>
            <person name="Gundlach H."/>
            <person name="Zhou S."/>
            <person name="Mudge J."/>
            <person name="Bharti A.K."/>
            <person name="Murray J.D."/>
            <person name="Naoumkina M.A."/>
            <person name="Rosen B."/>
            <person name="Silverstein K.A."/>
            <person name="Tang H."/>
            <person name="Rombauts S."/>
            <person name="Zhao P.X."/>
            <person name="Zhou P."/>
            <person name="Barbe V."/>
            <person name="Bardou P."/>
            <person name="Bechner M."/>
            <person name="Bellec A."/>
            <person name="Berger A."/>
            <person name="Berges H."/>
            <person name="Bidwell S."/>
            <person name="Bisseling T."/>
            <person name="Choisne N."/>
            <person name="Couloux A."/>
            <person name="Denny R."/>
            <person name="Deshpande S."/>
            <person name="Dai X."/>
            <person name="Doyle J.J."/>
            <person name="Dudez A.M."/>
            <person name="Farmer A.D."/>
            <person name="Fouteau S."/>
            <person name="Franken C."/>
            <person name="Gibelin C."/>
            <person name="Gish J."/>
            <person name="Goldstein S."/>
            <person name="Gonzalez A.J."/>
            <person name="Green P.J."/>
            <person name="Hallab A."/>
            <person name="Hartog M."/>
            <person name="Hua A."/>
            <person name="Humphray S.J."/>
            <person name="Jeong D.H."/>
            <person name="Jing Y."/>
            <person name="Jocker A."/>
            <person name="Kenton S.M."/>
            <person name="Kim D.J."/>
            <person name="Klee K."/>
            <person name="Lai H."/>
            <person name="Lang C."/>
            <person name="Lin S."/>
            <person name="Macmil S.L."/>
            <person name="Magdelenat G."/>
            <person name="Matthews L."/>
            <person name="McCorrison J."/>
            <person name="Monaghan E.L."/>
            <person name="Mun J.H."/>
            <person name="Najar F.Z."/>
            <person name="Nicholson C."/>
            <person name="Noirot C."/>
            <person name="O'Bleness M."/>
            <person name="Paule C.R."/>
            <person name="Poulain J."/>
            <person name="Prion F."/>
            <person name="Qin B."/>
            <person name="Qu C."/>
            <person name="Retzel E.F."/>
            <person name="Riddle C."/>
            <person name="Sallet E."/>
            <person name="Samain S."/>
            <person name="Samson N."/>
            <person name="Sanders I."/>
            <person name="Saurat O."/>
            <person name="Scarpelli C."/>
            <person name="Schiex T."/>
            <person name="Segurens B."/>
            <person name="Severin A.J."/>
            <person name="Sherrier D.J."/>
            <person name="Shi R."/>
            <person name="Sims S."/>
            <person name="Singer S.R."/>
            <person name="Sinharoy S."/>
            <person name="Sterck L."/>
            <person name="Viollet A."/>
            <person name="Wang B.B."/>
            <person name="Wang K."/>
            <person name="Wang M."/>
            <person name="Wang X."/>
            <person name="Warfsmann J."/>
            <person name="Weissenbach J."/>
            <person name="White D.D."/>
            <person name="White J.D."/>
            <person name="Wiley G.B."/>
            <person name="Wincker P."/>
            <person name="Xing Y."/>
            <person name="Yang L."/>
            <person name="Yao Z."/>
            <person name="Ying F."/>
            <person name="Zhai J."/>
            <person name="Zhou L."/>
            <person name="Zuber A."/>
            <person name="Denarie J."/>
            <person name="Dixon R.A."/>
            <person name="May G.D."/>
            <person name="Schwartz D.C."/>
            <person name="Rogers J."/>
            <person name="Quetier F."/>
            <person name="Town C.D."/>
            <person name="Roe B.A."/>
        </authorList>
    </citation>
    <scope>NUCLEOTIDE SEQUENCE [LARGE SCALE GENOMIC DNA]</scope>
    <source>
        <strain evidence="1">A17</strain>
        <strain evidence="2 3">cv. Jemalong A17</strain>
    </source>
</reference>
<dbReference type="AlphaFoldDB" id="A0A072TIC0"/>
<keyword evidence="3" id="KW-1185">Reference proteome</keyword>
<evidence type="ECO:0000313" key="1">
    <source>
        <dbReference type="EMBL" id="KEH17162.1"/>
    </source>
</evidence>
<reference evidence="2" key="3">
    <citation type="submission" date="2015-06" db="UniProtKB">
        <authorList>
            <consortium name="EnsemblPlants"/>
        </authorList>
    </citation>
    <scope>IDENTIFICATION</scope>
    <source>
        <strain evidence="2">cv. Jemalong A17</strain>
    </source>
</reference>
<dbReference type="EnsemblPlants" id="KEH17162">
    <property type="protein sequence ID" value="KEH17162"/>
    <property type="gene ID" value="MTR_0036s0010"/>
</dbReference>
<protein>
    <submittedName>
        <fullName evidence="1">Octicosapeptide/phox/Be.1 domain kinase, putative</fullName>
    </submittedName>
</protein>
<dbReference type="GO" id="GO:0016301">
    <property type="term" value="F:kinase activity"/>
    <property type="evidence" value="ECO:0007669"/>
    <property type="project" value="UniProtKB-KW"/>
</dbReference>
<gene>
    <name evidence="1" type="ORF">MTR_0036s0010</name>
</gene>
<evidence type="ECO:0000313" key="2">
    <source>
        <dbReference type="EnsemblPlants" id="KEH17162"/>
    </source>
</evidence>
<dbReference type="HOGENOM" id="CLU_2661784_0_0_1"/>
<proteinExistence type="predicted"/>
<dbReference type="Proteomes" id="UP000002051">
    <property type="component" value="Unassembled WGS sequence"/>
</dbReference>
<feature type="non-terminal residue" evidence="1">
    <location>
        <position position="76"/>
    </location>
</feature>
<dbReference type="EMBL" id="KL402761">
    <property type="protein sequence ID" value="KEH17162.1"/>
    <property type="molecule type" value="Genomic_DNA"/>
</dbReference>
<accession>A0A072TIC0</accession>
<reference evidence="1 3" key="2">
    <citation type="journal article" date="2014" name="BMC Genomics">
        <title>An improved genome release (version Mt4.0) for the model legume Medicago truncatula.</title>
        <authorList>
            <person name="Tang H."/>
            <person name="Krishnakumar V."/>
            <person name="Bidwell S."/>
            <person name="Rosen B."/>
            <person name="Chan A."/>
            <person name="Zhou S."/>
            <person name="Gentzbittel L."/>
            <person name="Childs K.L."/>
            <person name="Yandell M."/>
            <person name="Gundlach H."/>
            <person name="Mayer K.F."/>
            <person name="Schwartz D.C."/>
            <person name="Town C.D."/>
        </authorList>
    </citation>
    <scope>GENOME REANNOTATION</scope>
    <source>
        <strain evidence="1">A17</strain>
        <strain evidence="2 3">cv. Jemalong A17</strain>
    </source>
</reference>
<evidence type="ECO:0000313" key="3">
    <source>
        <dbReference type="Proteomes" id="UP000002051"/>
    </source>
</evidence>